<dbReference type="SUPFAM" id="SSF53335">
    <property type="entry name" value="S-adenosyl-L-methionine-dependent methyltransferases"/>
    <property type="match status" value="1"/>
</dbReference>
<feature type="transmembrane region" description="Helical" evidence="3">
    <location>
        <begin position="12"/>
        <end position="30"/>
    </location>
</feature>
<organism evidence="4">
    <name type="scientific">Amblyomma cajennense</name>
    <name type="common">Cayenne tick</name>
    <name type="synonym">Acarus cajennensis</name>
    <dbReference type="NCBI Taxonomy" id="34607"/>
    <lineage>
        <taxon>Eukaryota</taxon>
        <taxon>Metazoa</taxon>
        <taxon>Ecdysozoa</taxon>
        <taxon>Arthropoda</taxon>
        <taxon>Chelicerata</taxon>
        <taxon>Arachnida</taxon>
        <taxon>Acari</taxon>
        <taxon>Parasitiformes</taxon>
        <taxon>Ixodida</taxon>
        <taxon>Ixodoidea</taxon>
        <taxon>Ixodidae</taxon>
        <taxon>Amblyomminae</taxon>
        <taxon>Amblyomma</taxon>
    </lineage>
</organism>
<accession>A0A023FEG1</accession>
<keyword evidence="4" id="KW-0489">Methyltransferase</keyword>
<feature type="non-terminal residue" evidence="4">
    <location>
        <position position="1"/>
    </location>
</feature>
<evidence type="ECO:0000313" key="4">
    <source>
        <dbReference type="EMBL" id="JAC19248.1"/>
    </source>
</evidence>
<dbReference type="EMBL" id="GBBK01005234">
    <property type="protein sequence ID" value="JAC19248.1"/>
    <property type="molecule type" value="mRNA"/>
</dbReference>
<keyword evidence="3" id="KW-0472">Membrane</keyword>
<comment type="similarity">
    <text evidence="1">Belongs to the methyltransferase superfamily. L-isoaspartyl/D-aspartyl protein methyltransferase family.</text>
</comment>
<dbReference type="Gene3D" id="3.40.50.150">
    <property type="entry name" value="Vaccinia Virus protein VP39"/>
    <property type="match status" value="1"/>
</dbReference>
<dbReference type="InterPro" id="IPR000682">
    <property type="entry name" value="PCMT"/>
</dbReference>
<keyword evidence="3" id="KW-0812">Transmembrane</keyword>
<dbReference type="Pfam" id="PF01135">
    <property type="entry name" value="PCMT"/>
    <property type="match status" value="1"/>
</dbReference>
<dbReference type="GO" id="GO:0032259">
    <property type="term" value="P:methylation"/>
    <property type="evidence" value="ECO:0007669"/>
    <property type="project" value="UniProtKB-KW"/>
</dbReference>
<reference evidence="4" key="1">
    <citation type="submission" date="2014-03" db="EMBL/GenBank/DDBJ databases">
        <title>The sialotranscriptome of Amblyomma triste, Amblyomma parvum and Amblyomma cajennense ticks, uncovered by 454-based RNA-seq.</title>
        <authorList>
            <person name="Garcia G.R."/>
            <person name="Gardinassi L.G."/>
            <person name="Ribeiro J.M."/>
            <person name="Anatriello E."/>
            <person name="Ferreira B.R."/>
            <person name="Moreira H.N."/>
            <person name="Mafra C."/>
            <person name="Olegario M.M."/>
            <person name="Szabo P.J."/>
            <person name="Miranda-Santos I.K."/>
            <person name="Maruyama S.R."/>
        </authorList>
    </citation>
    <scope>NUCLEOTIDE SEQUENCE</scope>
    <source>
        <strain evidence="4">Uberlandia</strain>
        <tissue evidence="4">Salivary glands</tissue>
    </source>
</reference>
<protein>
    <submittedName>
        <fullName evidence="4">Protein-l-isoaspartated-aspartate o-methyltransferase</fullName>
    </submittedName>
</protein>
<evidence type="ECO:0000256" key="2">
    <source>
        <dbReference type="SAM" id="MobiDB-lite"/>
    </source>
</evidence>
<name>A0A023FEG1_AMBCJ</name>
<evidence type="ECO:0000256" key="3">
    <source>
        <dbReference type="SAM" id="Phobius"/>
    </source>
</evidence>
<keyword evidence="4" id="KW-0808">Transferase</keyword>
<feature type="region of interest" description="Disordered" evidence="2">
    <location>
        <begin position="360"/>
        <end position="381"/>
    </location>
</feature>
<dbReference type="InterPro" id="IPR029063">
    <property type="entry name" value="SAM-dependent_MTases_sf"/>
</dbReference>
<dbReference type="PANTHER" id="PTHR11579:SF9">
    <property type="entry name" value="PROTEIN-L-ISOASPARTATE O-METHYLTRANSFERASE"/>
    <property type="match status" value="1"/>
</dbReference>
<dbReference type="GO" id="GO:0004719">
    <property type="term" value="F:protein-L-isoaspartate (D-aspartate) O-methyltransferase activity"/>
    <property type="evidence" value="ECO:0007669"/>
    <property type="project" value="InterPro"/>
</dbReference>
<feature type="non-terminal residue" evidence="4">
    <location>
        <position position="381"/>
    </location>
</feature>
<sequence>WCYGSRRACHRFWWFLVLLFCFVVYSPQLFRADAFELRFTERVRVACRRALEVRSAFFRFCFADCLASPLICWSSYLHAQARRVLIRLAVWDSYSDGILFLRLWPAMGGAVSAGEDNDELVDHLVEADYIRSPDVEGALRAVDRAHYYADGCKENAYRDLAWKQGNLHLSAPCIYSEVLEALQLRPGMSFLNLGSGTGYLSTVAGLLLGSHGVNHGVELHEDVVQYARLKVSQFMRSSQALEEHDFCEPRFVVGNCLSLDAGGRRYDRVYCGASCPPEQAAVLKALLKIGGVLVMPCNDQLVQVKRSGEDAWLEKNILPVSFASLVPPQKGGPEVTLPDYQPGSLQELSRGTIRRLLRARLDREQPARTESTRGRRRPNGD</sequence>
<proteinExistence type="evidence at transcript level"/>
<dbReference type="PANTHER" id="PTHR11579">
    <property type="entry name" value="PROTEIN-L-ISOASPARTATE O-METHYLTRANSFERASE"/>
    <property type="match status" value="1"/>
</dbReference>
<dbReference type="AlphaFoldDB" id="A0A023FEG1"/>
<evidence type="ECO:0000256" key="1">
    <source>
        <dbReference type="ARBA" id="ARBA00005369"/>
    </source>
</evidence>
<dbReference type="CDD" id="cd02440">
    <property type="entry name" value="AdoMet_MTases"/>
    <property type="match status" value="1"/>
</dbReference>
<keyword evidence="3" id="KW-1133">Transmembrane helix</keyword>
<dbReference type="GO" id="GO:0005737">
    <property type="term" value="C:cytoplasm"/>
    <property type="evidence" value="ECO:0007669"/>
    <property type="project" value="TreeGrafter"/>
</dbReference>